<proteinExistence type="predicted"/>
<gene>
    <name evidence="2" type="primary">AlNc14C6G838</name>
    <name evidence="2" type="ORF">ALNC14_009300</name>
</gene>
<feature type="region of interest" description="Disordered" evidence="1">
    <location>
        <begin position="47"/>
        <end position="68"/>
    </location>
</feature>
<name>F0W162_9STRA</name>
<sequence>MYTVRIDFKGPTFLKPFGAAVSFFVVATDVLKSNLHNFCHNRISPRMRRESQVEKHGPPLHEGDLSEALLDKSPPKDLHVPSTTKICGALRCLVGVSPYLVGLLFHRDSLIMMNAQTYMRGNVGNYYLTSTQSGHFDATFDRGVKEKYITENELSADVSFARLQALKRNVRSDIDEEFIRLPKRFYDRMRADLIQLKFLKDSLTHDQIQGNCEKLSFLGDPTSSLSNLPSMKLTL</sequence>
<organism evidence="2">
    <name type="scientific">Albugo laibachii Nc14</name>
    <dbReference type="NCBI Taxonomy" id="890382"/>
    <lineage>
        <taxon>Eukaryota</taxon>
        <taxon>Sar</taxon>
        <taxon>Stramenopiles</taxon>
        <taxon>Oomycota</taxon>
        <taxon>Peronosporomycetes</taxon>
        <taxon>Albuginales</taxon>
        <taxon>Albuginaceae</taxon>
        <taxon>Albugo</taxon>
    </lineage>
</organism>
<reference evidence="2" key="2">
    <citation type="submission" date="2011-02" db="EMBL/GenBank/DDBJ databases">
        <authorList>
            <person name="MacLean D."/>
        </authorList>
    </citation>
    <scope>NUCLEOTIDE SEQUENCE</scope>
</reference>
<accession>F0W162</accession>
<evidence type="ECO:0000313" key="2">
    <source>
        <dbReference type="EMBL" id="CCA14787.1"/>
    </source>
</evidence>
<evidence type="ECO:0000256" key="1">
    <source>
        <dbReference type="SAM" id="MobiDB-lite"/>
    </source>
</evidence>
<dbReference type="AlphaFoldDB" id="F0W162"/>
<dbReference type="EMBL" id="FR824051">
    <property type="protein sequence ID" value="CCA14787.1"/>
    <property type="molecule type" value="Genomic_DNA"/>
</dbReference>
<dbReference type="HOGENOM" id="CLU_1181972_0_0_1"/>
<protein>
    <submittedName>
        <fullName evidence="2">AlNc14C6G838 protein</fullName>
    </submittedName>
</protein>
<reference evidence="2" key="1">
    <citation type="journal article" date="2011" name="PLoS Biol.">
        <title>Gene gain and loss during evolution of obligate parasitism in the white rust pathogen of Arabidopsis thaliana.</title>
        <authorList>
            <person name="Kemen E."/>
            <person name="Gardiner A."/>
            <person name="Schultz-Larsen T."/>
            <person name="Kemen A.C."/>
            <person name="Balmuth A.L."/>
            <person name="Robert-Seilaniantz A."/>
            <person name="Bailey K."/>
            <person name="Holub E."/>
            <person name="Studholme D.J."/>
            <person name="Maclean D."/>
            <person name="Jones J.D."/>
        </authorList>
    </citation>
    <scope>NUCLEOTIDE SEQUENCE</scope>
</reference>